<reference evidence="2" key="1">
    <citation type="journal article" date="2019" name="Nat. Commun.">
        <title>The genome of broomcorn millet.</title>
        <authorList>
            <person name="Zou C."/>
            <person name="Miki D."/>
            <person name="Li D."/>
            <person name="Tang Q."/>
            <person name="Xiao L."/>
            <person name="Rajput S."/>
            <person name="Deng P."/>
            <person name="Jia W."/>
            <person name="Huang R."/>
            <person name="Zhang M."/>
            <person name="Sun Y."/>
            <person name="Hu J."/>
            <person name="Fu X."/>
            <person name="Schnable P.S."/>
            <person name="Li F."/>
            <person name="Zhang H."/>
            <person name="Feng B."/>
            <person name="Zhu X."/>
            <person name="Liu R."/>
            <person name="Schnable J.C."/>
            <person name="Zhu J.-K."/>
            <person name="Zhang H."/>
        </authorList>
    </citation>
    <scope>NUCLEOTIDE SEQUENCE [LARGE SCALE GENOMIC DNA]</scope>
</reference>
<dbReference type="Pfam" id="PF01715">
    <property type="entry name" value="IPPT"/>
    <property type="match status" value="1"/>
</dbReference>
<gene>
    <name evidence="1" type="ORF">C2845_PM17G06730</name>
</gene>
<dbReference type="OrthoDB" id="775260at2759"/>
<sequence>MVDARLVKELKDYFDRSSNNVQQAGLAKAIGVQELGKYFMGLKRYCDAIAEMKDNTWTLAKAQSEKIRHMVDAWG</sequence>
<accession>A0A3L6Q201</accession>
<keyword evidence="2" id="KW-1185">Reference proteome</keyword>
<dbReference type="EMBL" id="PQIB02000014">
    <property type="protein sequence ID" value="RLM69086.1"/>
    <property type="molecule type" value="Genomic_DNA"/>
</dbReference>
<dbReference type="STRING" id="4540.A0A3L6Q201"/>
<organism evidence="1 2">
    <name type="scientific">Panicum miliaceum</name>
    <name type="common">Proso millet</name>
    <name type="synonym">Broomcorn millet</name>
    <dbReference type="NCBI Taxonomy" id="4540"/>
    <lineage>
        <taxon>Eukaryota</taxon>
        <taxon>Viridiplantae</taxon>
        <taxon>Streptophyta</taxon>
        <taxon>Embryophyta</taxon>
        <taxon>Tracheophyta</taxon>
        <taxon>Spermatophyta</taxon>
        <taxon>Magnoliopsida</taxon>
        <taxon>Liliopsida</taxon>
        <taxon>Poales</taxon>
        <taxon>Poaceae</taxon>
        <taxon>PACMAD clade</taxon>
        <taxon>Panicoideae</taxon>
        <taxon>Panicodae</taxon>
        <taxon>Paniceae</taxon>
        <taxon>Panicinae</taxon>
        <taxon>Panicum</taxon>
        <taxon>Panicum sect. Panicum</taxon>
    </lineage>
</organism>
<evidence type="ECO:0000313" key="1">
    <source>
        <dbReference type="EMBL" id="RLM69086.1"/>
    </source>
</evidence>
<name>A0A3L6Q201_PANMI</name>
<protein>
    <submittedName>
        <fullName evidence="1">Uncharacterized protein</fullName>
    </submittedName>
</protein>
<proteinExistence type="predicted"/>
<comment type="caution">
    <text evidence="1">The sequence shown here is derived from an EMBL/GenBank/DDBJ whole genome shotgun (WGS) entry which is preliminary data.</text>
</comment>
<dbReference type="Gene3D" id="1.10.287.890">
    <property type="entry name" value="Crystal structure of tRNA isopentenylpyrophosphate transferase (bh2366) domain"/>
    <property type="match status" value="1"/>
</dbReference>
<evidence type="ECO:0000313" key="2">
    <source>
        <dbReference type="Proteomes" id="UP000275267"/>
    </source>
</evidence>
<dbReference type="Proteomes" id="UP000275267">
    <property type="component" value="Unassembled WGS sequence"/>
</dbReference>
<dbReference type="AlphaFoldDB" id="A0A3L6Q201"/>